<evidence type="ECO:0000313" key="4">
    <source>
        <dbReference type="Proteomes" id="UP000469440"/>
    </source>
</evidence>
<dbReference type="GO" id="GO:0003676">
    <property type="term" value="F:nucleic acid binding"/>
    <property type="evidence" value="ECO:0007669"/>
    <property type="project" value="InterPro"/>
</dbReference>
<sequence length="406" mass="46046">MIRSGLILMIRDKAMNGKSNYAIGNELGISKNTARKYREPQRPSEHSAKMGSKLDGFREDIQAMMHQGIFNCVVILERLRTKGYTGGMSILKDYVHPYRPAKNIPSVPRYESLPGKQAQMDWGICNYIDGKGETHKVPAFVMILGHSRVKYLEFTKRCDLYSLERCMIHAFEYFGGIPEVVLTDNMKTVVDHREAGQTVWNTKFADFASDMGFIPKVCRVRRPQTKGKVERLVQYVKNNFLPGRTFTGLEDLNLQALEWCKKADSKVHGTTGRIPLEELSGETLRSLPEKSIRDKYRWGIRKVTKDGFVSFDGARYGIPWQYAGREVRVRFCGETFEAYDGEVRIAAHRVEYASGRIVWLKGQYQGLAEHNGLPTAAPFARLNGNVSVETRSLDIYDQVTGVASHG</sequence>
<dbReference type="PANTHER" id="PTHR35004">
    <property type="entry name" value="TRANSPOSASE RV3428C-RELATED"/>
    <property type="match status" value="1"/>
</dbReference>
<dbReference type="SUPFAM" id="SSF53098">
    <property type="entry name" value="Ribonuclease H-like"/>
    <property type="match status" value="1"/>
</dbReference>
<comment type="similarity">
    <text evidence="1">Belongs to the transposase IS21/IS408/IS1162 family.</text>
</comment>
<evidence type="ECO:0000256" key="1">
    <source>
        <dbReference type="ARBA" id="ARBA00009277"/>
    </source>
</evidence>
<dbReference type="InterPro" id="IPR012337">
    <property type="entry name" value="RNaseH-like_sf"/>
</dbReference>
<evidence type="ECO:0000259" key="2">
    <source>
        <dbReference type="PROSITE" id="PS50994"/>
    </source>
</evidence>
<dbReference type="PROSITE" id="PS50994">
    <property type="entry name" value="INTEGRASE"/>
    <property type="match status" value="1"/>
</dbReference>
<keyword evidence="4" id="KW-1185">Reference proteome</keyword>
<dbReference type="OrthoDB" id="3193769at2"/>
<dbReference type="RefSeq" id="WP_156990964.1">
    <property type="nucleotide sequence ID" value="NZ_VWXL01000080.1"/>
</dbReference>
<dbReference type="GO" id="GO:0015074">
    <property type="term" value="P:DNA integration"/>
    <property type="evidence" value="ECO:0007669"/>
    <property type="project" value="InterPro"/>
</dbReference>
<dbReference type="Pfam" id="PF00665">
    <property type="entry name" value="rve"/>
    <property type="match status" value="1"/>
</dbReference>
<dbReference type="PANTHER" id="PTHR35004:SF6">
    <property type="entry name" value="TRANSPOSASE"/>
    <property type="match status" value="1"/>
</dbReference>
<evidence type="ECO:0000313" key="3">
    <source>
        <dbReference type="EMBL" id="MVB12003.1"/>
    </source>
</evidence>
<name>A0A6N8I3B4_9FIRM</name>
<dbReference type="AlphaFoldDB" id="A0A6N8I3B4"/>
<protein>
    <submittedName>
        <fullName evidence="3">Integrase core domain protein</fullName>
    </submittedName>
</protein>
<dbReference type="InterPro" id="IPR036397">
    <property type="entry name" value="RNaseH_sf"/>
</dbReference>
<organism evidence="3 4">
    <name type="scientific">Caproicibacter fermentans</name>
    <dbReference type="NCBI Taxonomy" id="2576756"/>
    <lineage>
        <taxon>Bacteria</taxon>
        <taxon>Bacillati</taxon>
        <taxon>Bacillota</taxon>
        <taxon>Clostridia</taxon>
        <taxon>Eubacteriales</taxon>
        <taxon>Acutalibacteraceae</taxon>
        <taxon>Caproicibacter</taxon>
    </lineage>
</organism>
<reference evidence="3 4" key="1">
    <citation type="submission" date="2019-09" db="EMBL/GenBank/DDBJ databases">
        <title>Genome sequence of Clostridium sp. EA1.</title>
        <authorList>
            <person name="Poehlein A."/>
            <person name="Bengelsdorf F.R."/>
            <person name="Daniel R."/>
        </authorList>
    </citation>
    <scope>NUCLEOTIDE SEQUENCE [LARGE SCALE GENOMIC DNA]</scope>
    <source>
        <strain evidence="3 4">EA1</strain>
    </source>
</reference>
<gene>
    <name evidence="3" type="ORF">CAFE_27320</name>
</gene>
<proteinExistence type="inferred from homology"/>
<accession>A0A6N8I3B4</accession>
<dbReference type="Proteomes" id="UP000469440">
    <property type="component" value="Unassembled WGS sequence"/>
</dbReference>
<feature type="domain" description="Integrase catalytic" evidence="2">
    <location>
        <begin position="110"/>
        <end position="283"/>
    </location>
</feature>
<dbReference type="InterPro" id="IPR054353">
    <property type="entry name" value="IstA-like_C"/>
</dbReference>
<dbReference type="Pfam" id="PF22483">
    <property type="entry name" value="Mu-transpos_C_2"/>
    <property type="match status" value="1"/>
</dbReference>
<dbReference type="EMBL" id="VWXL01000080">
    <property type="protein sequence ID" value="MVB12003.1"/>
    <property type="molecule type" value="Genomic_DNA"/>
</dbReference>
<comment type="caution">
    <text evidence="3">The sequence shown here is derived from an EMBL/GenBank/DDBJ whole genome shotgun (WGS) entry which is preliminary data.</text>
</comment>
<dbReference type="InterPro" id="IPR001584">
    <property type="entry name" value="Integrase_cat-core"/>
</dbReference>
<dbReference type="Gene3D" id="3.30.420.10">
    <property type="entry name" value="Ribonuclease H-like superfamily/Ribonuclease H"/>
    <property type="match status" value="1"/>
</dbReference>
<dbReference type="NCBIfam" id="NF033546">
    <property type="entry name" value="transpos_IS21"/>
    <property type="match status" value="1"/>
</dbReference>